<feature type="transmembrane region" description="Helical" evidence="1">
    <location>
        <begin position="6"/>
        <end position="24"/>
    </location>
</feature>
<protein>
    <submittedName>
        <fullName evidence="2">Uncharacterized protein</fullName>
    </submittedName>
</protein>
<dbReference type="AlphaFoldDB" id="A0A6N3CVQ0"/>
<sequence>MKHVKNTVIVILFVVFCVLIVYGLKTWNNDGKKKVAANANQPATTVQNTDKTTAPTITITSNNLFNENNVTNGDVSVAFKASDLKDAFVNGTSLNDPQSQEKVTEALLSNPGSYEIIVEDNNGSKAVLRFSIDPNVVISEEGGKKASDIKSEPYTGEVAQVQQGPTITAQTPAGLINGGTVSSEFVTLAYSSPEQITSVTLDGEAMEVIGTVTSYMSGKHTVVVTDSKGASSTFTFTNNY</sequence>
<reference evidence="2" key="1">
    <citation type="submission" date="2019-11" db="EMBL/GenBank/DDBJ databases">
        <authorList>
            <person name="Feng L."/>
        </authorList>
    </citation>
    <scope>NUCLEOTIDE SEQUENCE</scope>
    <source>
        <strain evidence="2">ElimosumLFYP34</strain>
    </source>
</reference>
<name>A0A6N3CVQ0_EUBLI</name>
<accession>A0A6N3CVQ0</accession>
<keyword evidence="1" id="KW-1133">Transmembrane helix</keyword>
<evidence type="ECO:0000256" key="1">
    <source>
        <dbReference type="SAM" id="Phobius"/>
    </source>
</evidence>
<evidence type="ECO:0000313" key="2">
    <source>
        <dbReference type="EMBL" id="VYU20790.1"/>
    </source>
</evidence>
<gene>
    <name evidence="2" type="ORF">ELLFYP34_02941</name>
</gene>
<organism evidence="2">
    <name type="scientific">Eubacterium limosum</name>
    <dbReference type="NCBI Taxonomy" id="1736"/>
    <lineage>
        <taxon>Bacteria</taxon>
        <taxon>Bacillati</taxon>
        <taxon>Bacillota</taxon>
        <taxon>Clostridia</taxon>
        <taxon>Eubacteriales</taxon>
        <taxon>Eubacteriaceae</taxon>
        <taxon>Eubacterium</taxon>
    </lineage>
</organism>
<proteinExistence type="predicted"/>
<keyword evidence="1" id="KW-0812">Transmembrane</keyword>
<dbReference type="EMBL" id="CACRTR010000008">
    <property type="protein sequence ID" value="VYU20790.1"/>
    <property type="molecule type" value="Genomic_DNA"/>
</dbReference>
<keyword evidence="1" id="KW-0472">Membrane</keyword>